<reference evidence="4 5" key="1">
    <citation type="submission" date="2020-07" db="EMBL/GenBank/DDBJ databases">
        <title>Sequencing the genomes of 1000 actinobacteria strains.</title>
        <authorList>
            <person name="Klenk H.-P."/>
        </authorList>
    </citation>
    <scope>NUCLEOTIDE SEQUENCE [LARGE SCALE GENOMIC DNA]</scope>
    <source>
        <strain evidence="4 5">DSM 24662</strain>
    </source>
</reference>
<dbReference type="AlphaFoldDB" id="A0A7Y9GLN5"/>
<keyword evidence="2" id="KW-0012">Acyltransferase</keyword>
<dbReference type="Proteomes" id="UP000576969">
    <property type="component" value="Unassembled WGS sequence"/>
</dbReference>
<name>A0A7Y9GLN5_9MICO</name>
<dbReference type="Pfam" id="PF13673">
    <property type="entry name" value="Acetyltransf_10"/>
    <property type="match status" value="1"/>
</dbReference>
<dbReference type="InterPro" id="IPR000182">
    <property type="entry name" value="GNAT_dom"/>
</dbReference>
<sequence>MADVTIREIRTEDAGEVLTLQRAAFVQEALIYGTPSLPALTQTLESLEAELRENLGCVAHLGSRMVGAVRAQRDGDLLLVGRLVIAPDVQGEGIGSRLLTAVERRGTDAGAAVAELFTGSLSEANLRLYRREGYRESQRVPGDDGIEQVFLRKPLNGRSGER</sequence>
<evidence type="ECO:0000313" key="4">
    <source>
        <dbReference type="EMBL" id="NYE18767.1"/>
    </source>
</evidence>
<dbReference type="PROSITE" id="PS51186">
    <property type="entry name" value="GNAT"/>
    <property type="match status" value="1"/>
</dbReference>
<feature type="domain" description="N-acetyltransferase" evidence="3">
    <location>
        <begin position="4"/>
        <end position="156"/>
    </location>
</feature>
<evidence type="ECO:0000259" key="3">
    <source>
        <dbReference type="PROSITE" id="PS51186"/>
    </source>
</evidence>
<dbReference type="RefSeq" id="WP_179487654.1">
    <property type="nucleotide sequence ID" value="NZ_JACCBV010000001.1"/>
</dbReference>
<dbReference type="PANTHER" id="PTHR43877">
    <property type="entry name" value="AMINOALKYLPHOSPHONATE N-ACETYLTRANSFERASE-RELATED-RELATED"/>
    <property type="match status" value="1"/>
</dbReference>
<evidence type="ECO:0000256" key="2">
    <source>
        <dbReference type="ARBA" id="ARBA00023315"/>
    </source>
</evidence>
<keyword evidence="5" id="KW-1185">Reference proteome</keyword>
<dbReference type="SUPFAM" id="SSF55729">
    <property type="entry name" value="Acyl-CoA N-acyltransferases (Nat)"/>
    <property type="match status" value="1"/>
</dbReference>
<dbReference type="EMBL" id="JACCBV010000001">
    <property type="protein sequence ID" value="NYE18767.1"/>
    <property type="molecule type" value="Genomic_DNA"/>
</dbReference>
<dbReference type="CDD" id="cd04301">
    <property type="entry name" value="NAT_SF"/>
    <property type="match status" value="1"/>
</dbReference>
<proteinExistence type="predicted"/>
<protein>
    <submittedName>
        <fullName evidence="4">GNAT superfamily N-acetyltransferase</fullName>
    </submittedName>
</protein>
<evidence type="ECO:0000256" key="1">
    <source>
        <dbReference type="ARBA" id="ARBA00022679"/>
    </source>
</evidence>
<dbReference type="Gene3D" id="3.40.630.30">
    <property type="match status" value="1"/>
</dbReference>
<evidence type="ECO:0000313" key="5">
    <source>
        <dbReference type="Proteomes" id="UP000576969"/>
    </source>
</evidence>
<organism evidence="4 5">
    <name type="scientific">Microbacterium immunditiarum</name>
    <dbReference type="NCBI Taxonomy" id="337480"/>
    <lineage>
        <taxon>Bacteria</taxon>
        <taxon>Bacillati</taxon>
        <taxon>Actinomycetota</taxon>
        <taxon>Actinomycetes</taxon>
        <taxon>Micrococcales</taxon>
        <taxon>Microbacteriaceae</taxon>
        <taxon>Microbacterium</taxon>
    </lineage>
</organism>
<keyword evidence="1 4" id="KW-0808">Transferase</keyword>
<dbReference type="GO" id="GO:0016747">
    <property type="term" value="F:acyltransferase activity, transferring groups other than amino-acyl groups"/>
    <property type="evidence" value="ECO:0007669"/>
    <property type="project" value="InterPro"/>
</dbReference>
<dbReference type="PANTHER" id="PTHR43877:SF2">
    <property type="entry name" value="AMINOALKYLPHOSPHONATE N-ACETYLTRANSFERASE-RELATED"/>
    <property type="match status" value="1"/>
</dbReference>
<comment type="caution">
    <text evidence="4">The sequence shown here is derived from an EMBL/GenBank/DDBJ whole genome shotgun (WGS) entry which is preliminary data.</text>
</comment>
<accession>A0A7Y9GLN5</accession>
<dbReference type="InterPro" id="IPR016181">
    <property type="entry name" value="Acyl_CoA_acyltransferase"/>
</dbReference>
<gene>
    <name evidence="4" type="ORF">BJ991_000795</name>
</gene>
<dbReference type="InterPro" id="IPR050832">
    <property type="entry name" value="Bact_Acetyltransf"/>
</dbReference>